<keyword evidence="3 9" id="KW-0489">Methyltransferase</keyword>
<dbReference type="RefSeq" id="WP_146530810.1">
    <property type="nucleotide sequence ID" value="NZ_SJPV01000016.1"/>
</dbReference>
<evidence type="ECO:0000256" key="2">
    <source>
        <dbReference type="ARBA" id="ARBA00022490"/>
    </source>
</evidence>
<name>A0A5C6D640_9BACT</name>
<dbReference type="InterPro" id="IPR036974">
    <property type="entry name" value="PUA_sf"/>
</dbReference>
<dbReference type="GO" id="GO:0008168">
    <property type="term" value="F:methyltransferase activity"/>
    <property type="evidence" value="ECO:0007669"/>
    <property type="project" value="UniProtKB-KW"/>
</dbReference>
<dbReference type="InterPro" id="IPR015947">
    <property type="entry name" value="PUA-like_sf"/>
</dbReference>
<dbReference type="AlphaFoldDB" id="A0A5C6D640"/>
<dbReference type="InterPro" id="IPR029063">
    <property type="entry name" value="SAM-dependent_MTases_sf"/>
</dbReference>
<comment type="similarity">
    <text evidence="6">Belongs to the methyltransferase superfamily. RlmI family.</text>
</comment>
<dbReference type="CDD" id="cd21153">
    <property type="entry name" value="PUA_RlmI"/>
    <property type="match status" value="1"/>
</dbReference>
<protein>
    <submittedName>
        <fullName evidence="9">Ribosomal RNA large subunit methyltransferase I</fullName>
        <ecNumber evidence="9">2.1.1.191</ecNumber>
    </submittedName>
</protein>
<feature type="domain" description="S-adenosylmethionine-dependent methyltransferase" evidence="7">
    <location>
        <begin position="146"/>
        <end position="353"/>
    </location>
</feature>
<dbReference type="PANTHER" id="PTHR42873">
    <property type="entry name" value="RIBOSOMAL RNA LARGE SUBUNIT METHYLTRANSFERASE"/>
    <property type="match status" value="1"/>
</dbReference>
<gene>
    <name evidence="9" type="primary">rlmI</name>
    <name evidence="9" type="ORF">Poly41_60810</name>
</gene>
<keyword evidence="4 9" id="KW-0808">Transferase</keyword>
<dbReference type="CDD" id="cd02440">
    <property type="entry name" value="AdoMet_MTases"/>
    <property type="match status" value="1"/>
</dbReference>
<dbReference type="InterPro" id="IPR041532">
    <property type="entry name" value="RlmI-like_PUA"/>
</dbReference>
<comment type="caution">
    <text evidence="9">The sequence shown here is derived from an EMBL/GenBank/DDBJ whole genome shotgun (WGS) entry which is preliminary data.</text>
</comment>
<sequence length="404" mass="44945">MSLSDNPIPLRLKPSRHFPFLARHPWVHAHALAETGDSLDCGQVVDLLDFEGNWVARGVINPNSRLRIRLYVFDANLAIDEALWKSRIDDAIARRRLVGPIDRDAAERVVFSESDLLSGLIVDRYADCLGVQFTAGALTRWQQPILEHLRTAFSARAIMVRMDDKTAKYEGLEAQEQWFEGVAIDEPVLYRQNELQWAVDLRGGQKTGGYLDQRLNHQASAVYMRGRNVLDVCCYNGGFGLAALREGAASVVGIDSSAPALDQARQTLVRNGLDGESFGEISFRLGDCFDELKKLGEQAETFDAVILDPPRFAGSRHQLDTALRAYRRLNAMAVDLLSPGGVLVTCSCSGRVSRSEFLNMLLDVGRRRRRDLIVLENRGPAPDHPIAISCPESDYLKCVIAQVQ</sequence>
<dbReference type="GO" id="GO:0032259">
    <property type="term" value="P:methylation"/>
    <property type="evidence" value="ECO:0007669"/>
    <property type="project" value="UniProtKB-KW"/>
</dbReference>
<dbReference type="CDD" id="cd11572">
    <property type="entry name" value="RlmI_M_like"/>
    <property type="match status" value="1"/>
</dbReference>
<dbReference type="Gene3D" id="3.40.50.150">
    <property type="entry name" value="Vaccinia Virus protein VP39"/>
    <property type="match status" value="1"/>
</dbReference>
<comment type="subcellular location">
    <subcellularLocation>
        <location evidence="1">Cytoplasm</location>
    </subcellularLocation>
</comment>
<dbReference type="Gene3D" id="3.30.750.80">
    <property type="entry name" value="RNA methyltransferase domain (HRMD) like"/>
    <property type="match status" value="1"/>
</dbReference>
<evidence type="ECO:0000313" key="9">
    <source>
        <dbReference type="EMBL" id="TWU31525.1"/>
    </source>
</evidence>
<evidence type="ECO:0000256" key="4">
    <source>
        <dbReference type="ARBA" id="ARBA00022679"/>
    </source>
</evidence>
<accession>A0A5C6D640</accession>
<dbReference type="SUPFAM" id="SSF53335">
    <property type="entry name" value="S-adenosyl-L-methionine-dependent methyltransferases"/>
    <property type="match status" value="1"/>
</dbReference>
<dbReference type="EC" id="2.1.1.191" evidence="9"/>
<feature type="domain" description="RlmI-like PUA" evidence="8">
    <location>
        <begin position="10"/>
        <end position="71"/>
    </location>
</feature>
<dbReference type="PANTHER" id="PTHR42873:SF1">
    <property type="entry name" value="S-ADENOSYLMETHIONINE-DEPENDENT METHYLTRANSFERASE DOMAIN-CONTAINING PROTEIN"/>
    <property type="match status" value="1"/>
</dbReference>
<keyword evidence="2" id="KW-0963">Cytoplasm</keyword>
<evidence type="ECO:0000259" key="8">
    <source>
        <dbReference type="Pfam" id="PF17785"/>
    </source>
</evidence>
<dbReference type="SUPFAM" id="SSF88697">
    <property type="entry name" value="PUA domain-like"/>
    <property type="match status" value="1"/>
</dbReference>
<evidence type="ECO:0000259" key="7">
    <source>
        <dbReference type="Pfam" id="PF10672"/>
    </source>
</evidence>
<evidence type="ECO:0000256" key="5">
    <source>
        <dbReference type="ARBA" id="ARBA00022691"/>
    </source>
</evidence>
<dbReference type="EMBL" id="SJPV01000016">
    <property type="protein sequence ID" value="TWU31525.1"/>
    <property type="molecule type" value="Genomic_DNA"/>
</dbReference>
<dbReference type="Gene3D" id="2.30.130.10">
    <property type="entry name" value="PUA domain"/>
    <property type="match status" value="1"/>
</dbReference>
<organism evidence="9 10">
    <name type="scientific">Novipirellula artificiosorum</name>
    <dbReference type="NCBI Taxonomy" id="2528016"/>
    <lineage>
        <taxon>Bacteria</taxon>
        <taxon>Pseudomonadati</taxon>
        <taxon>Planctomycetota</taxon>
        <taxon>Planctomycetia</taxon>
        <taxon>Pirellulales</taxon>
        <taxon>Pirellulaceae</taxon>
        <taxon>Novipirellula</taxon>
    </lineage>
</organism>
<dbReference type="Proteomes" id="UP000319143">
    <property type="component" value="Unassembled WGS sequence"/>
</dbReference>
<dbReference type="GO" id="GO:0005737">
    <property type="term" value="C:cytoplasm"/>
    <property type="evidence" value="ECO:0007669"/>
    <property type="project" value="UniProtKB-SubCell"/>
</dbReference>
<dbReference type="InterPro" id="IPR019614">
    <property type="entry name" value="SAM-dep_methyl-trfase"/>
</dbReference>
<reference evidence="9 10" key="1">
    <citation type="submission" date="2019-02" db="EMBL/GenBank/DDBJ databases">
        <title>Deep-cultivation of Planctomycetes and their phenomic and genomic characterization uncovers novel biology.</title>
        <authorList>
            <person name="Wiegand S."/>
            <person name="Jogler M."/>
            <person name="Boedeker C."/>
            <person name="Pinto D."/>
            <person name="Vollmers J."/>
            <person name="Rivas-Marin E."/>
            <person name="Kohn T."/>
            <person name="Peeters S.H."/>
            <person name="Heuer A."/>
            <person name="Rast P."/>
            <person name="Oberbeckmann S."/>
            <person name="Bunk B."/>
            <person name="Jeske O."/>
            <person name="Meyerdierks A."/>
            <person name="Storesund J.E."/>
            <person name="Kallscheuer N."/>
            <person name="Luecker S."/>
            <person name="Lage O.M."/>
            <person name="Pohl T."/>
            <person name="Merkel B.J."/>
            <person name="Hornburger P."/>
            <person name="Mueller R.-W."/>
            <person name="Bruemmer F."/>
            <person name="Labrenz M."/>
            <person name="Spormann A.M."/>
            <person name="Op Den Camp H."/>
            <person name="Overmann J."/>
            <person name="Amann R."/>
            <person name="Jetten M.S.M."/>
            <person name="Mascher T."/>
            <person name="Medema M.H."/>
            <person name="Devos D.P."/>
            <person name="Kaster A.-K."/>
            <person name="Ovreas L."/>
            <person name="Rohde M."/>
            <person name="Galperin M.Y."/>
            <person name="Jogler C."/>
        </authorList>
    </citation>
    <scope>NUCLEOTIDE SEQUENCE [LARGE SCALE GENOMIC DNA]</scope>
    <source>
        <strain evidence="9 10">Poly41</strain>
    </source>
</reference>
<evidence type="ECO:0000256" key="3">
    <source>
        <dbReference type="ARBA" id="ARBA00022603"/>
    </source>
</evidence>
<evidence type="ECO:0000256" key="6">
    <source>
        <dbReference type="ARBA" id="ARBA00038091"/>
    </source>
</evidence>
<proteinExistence type="inferred from homology"/>
<evidence type="ECO:0000256" key="1">
    <source>
        <dbReference type="ARBA" id="ARBA00004496"/>
    </source>
</evidence>
<keyword evidence="10" id="KW-1185">Reference proteome</keyword>
<dbReference type="OrthoDB" id="9805492at2"/>
<dbReference type="Pfam" id="PF10672">
    <property type="entry name" value="Methyltrans_SAM"/>
    <property type="match status" value="1"/>
</dbReference>
<dbReference type="Pfam" id="PF17785">
    <property type="entry name" value="PUA_3"/>
    <property type="match status" value="1"/>
</dbReference>
<evidence type="ECO:0000313" key="10">
    <source>
        <dbReference type="Proteomes" id="UP000319143"/>
    </source>
</evidence>
<keyword evidence="5" id="KW-0949">S-adenosyl-L-methionine</keyword>
<dbReference type="GO" id="GO:0003723">
    <property type="term" value="F:RNA binding"/>
    <property type="evidence" value="ECO:0007669"/>
    <property type="project" value="InterPro"/>
</dbReference>